<keyword evidence="1" id="KW-1133">Transmembrane helix</keyword>
<evidence type="ECO:0000256" key="1">
    <source>
        <dbReference type="SAM" id="Phobius"/>
    </source>
</evidence>
<feature type="transmembrane region" description="Helical" evidence="1">
    <location>
        <begin position="6"/>
        <end position="22"/>
    </location>
</feature>
<proteinExistence type="predicted"/>
<organism evidence="2">
    <name type="scientific">uncultured Caudovirales phage</name>
    <dbReference type="NCBI Taxonomy" id="2100421"/>
    <lineage>
        <taxon>Viruses</taxon>
        <taxon>Duplodnaviria</taxon>
        <taxon>Heunggongvirae</taxon>
        <taxon>Uroviricota</taxon>
        <taxon>Caudoviricetes</taxon>
        <taxon>Peduoviridae</taxon>
        <taxon>Maltschvirus</taxon>
        <taxon>Maltschvirus maltsch</taxon>
    </lineage>
</organism>
<keyword evidence="1" id="KW-0472">Membrane</keyword>
<dbReference type="EMBL" id="LR796151">
    <property type="protein sequence ID" value="CAB4121572.1"/>
    <property type="molecule type" value="Genomic_DNA"/>
</dbReference>
<evidence type="ECO:0000313" key="2">
    <source>
        <dbReference type="EMBL" id="CAB4121572.1"/>
    </source>
</evidence>
<gene>
    <name evidence="2" type="ORF">UFOVP14_36</name>
</gene>
<accession>A0A6J5KKH5</accession>
<sequence>MSSNLIIITGLIYLYIAVENLLQGKMGMSYTYFGYAFANYGLYLLEQKAT</sequence>
<keyword evidence="1" id="KW-0812">Transmembrane</keyword>
<reference evidence="2" key="1">
    <citation type="submission" date="2020-04" db="EMBL/GenBank/DDBJ databases">
        <authorList>
            <person name="Chiriac C."/>
            <person name="Salcher M."/>
            <person name="Ghai R."/>
            <person name="Kavagutti S V."/>
        </authorList>
    </citation>
    <scope>NUCLEOTIDE SEQUENCE</scope>
</reference>
<name>A0A6J5KKH5_9CAUD</name>
<protein>
    <submittedName>
        <fullName evidence="2">Uncharacterized protein</fullName>
    </submittedName>
</protein>